<comment type="caution">
    <text evidence="6">The sequence shown here is derived from an EMBL/GenBank/DDBJ whole genome shotgun (WGS) entry which is preliminary data.</text>
</comment>
<gene>
    <name evidence="6" type="ORF">GCM10009863_09210</name>
</gene>
<protein>
    <submittedName>
        <fullName evidence="6">FAD-dependent oxidoreductase</fullName>
    </submittedName>
</protein>
<reference evidence="7" key="1">
    <citation type="journal article" date="2019" name="Int. J. Syst. Evol. Microbiol.">
        <title>The Global Catalogue of Microorganisms (GCM) 10K type strain sequencing project: providing services to taxonomists for standard genome sequencing and annotation.</title>
        <authorList>
            <consortium name="The Broad Institute Genomics Platform"/>
            <consortium name="The Broad Institute Genome Sequencing Center for Infectious Disease"/>
            <person name="Wu L."/>
            <person name="Ma J."/>
        </authorList>
    </citation>
    <scope>NUCLEOTIDE SEQUENCE [LARGE SCALE GENOMIC DNA]</scope>
    <source>
        <strain evidence="7">JCM 16373</strain>
    </source>
</reference>
<evidence type="ECO:0000313" key="6">
    <source>
        <dbReference type="EMBL" id="GAA2597992.1"/>
    </source>
</evidence>
<dbReference type="RefSeq" id="WP_344562420.1">
    <property type="nucleotide sequence ID" value="NZ_BAAARJ010000003.1"/>
</dbReference>
<keyword evidence="3" id="KW-0274">FAD</keyword>
<dbReference type="InterPro" id="IPR002938">
    <property type="entry name" value="FAD-bd"/>
</dbReference>
<dbReference type="PANTHER" id="PTHR43004">
    <property type="entry name" value="TRK SYSTEM POTASSIUM UPTAKE PROTEIN"/>
    <property type="match status" value="1"/>
</dbReference>
<feature type="domain" description="FAD-binding" evidence="5">
    <location>
        <begin position="9"/>
        <end position="375"/>
    </location>
</feature>
<organism evidence="6 7">
    <name type="scientific">Streptomyces axinellae</name>
    <dbReference type="NCBI Taxonomy" id="552788"/>
    <lineage>
        <taxon>Bacteria</taxon>
        <taxon>Bacillati</taxon>
        <taxon>Actinomycetota</taxon>
        <taxon>Actinomycetes</taxon>
        <taxon>Kitasatosporales</taxon>
        <taxon>Streptomycetaceae</taxon>
        <taxon>Streptomyces</taxon>
    </lineage>
</organism>
<dbReference type="Pfam" id="PF01494">
    <property type="entry name" value="FAD_binding_3"/>
    <property type="match status" value="1"/>
</dbReference>
<dbReference type="SUPFAM" id="SSF51905">
    <property type="entry name" value="FAD/NAD(P)-binding domain"/>
    <property type="match status" value="1"/>
</dbReference>
<dbReference type="EMBL" id="BAAARJ010000003">
    <property type="protein sequence ID" value="GAA2597992.1"/>
    <property type="molecule type" value="Genomic_DNA"/>
</dbReference>
<evidence type="ECO:0000313" key="7">
    <source>
        <dbReference type="Proteomes" id="UP001501447"/>
    </source>
</evidence>
<proteinExistence type="predicted"/>
<evidence type="ECO:0000259" key="5">
    <source>
        <dbReference type="Pfam" id="PF01494"/>
    </source>
</evidence>
<dbReference type="Gene3D" id="3.50.50.60">
    <property type="entry name" value="FAD/NAD(P)-binding domain"/>
    <property type="match status" value="1"/>
</dbReference>
<dbReference type="Proteomes" id="UP001501447">
    <property type="component" value="Unassembled WGS sequence"/>
</dbReference>
<dbReference type="Gene3D" id="3.40.30.120">
    <property type="match status" value="1"/>
</dbReference>
<dbReference type="InterPro" id="IPR050641">
    <property type="entry name" value="RIFMO-like"/>
</dbReference>
<dbReference type="Gene3D" id="3.30.9.10">
    <property type="entry name" value="D-Amino Acid Oxidase, subunit A, domain 2"/>
    <property type="match status" value="1"/>
</dbReference>
<evidence type="ECO:0000256" key="3">
    <source>
        <dbReference type="ARBA" id="ARBA00022827"/>
    </source>
</evidence>
<feature type="region of interest" description="Disordered" evidence="4">
    <location>
        <begin position="381"/>
        <end position="405"/>
    </location>
</feature>
<dbReference type="PANTHER" id="PTHR43004:SF19">
    <property type="entry name" value="BINDING MONOOXYGENASE, PUTATIVE (JCVI)-RELATED"/>
    <property type="match status" value="1"/>
</dbReference>
<keyword evidence="2" id="KW-0285">Flavoprotein</keyword>
<evidence type="ECO:0000256" key="1">
    <source>
        <dbReference type="ARBA" id="ARBA00001974"/>
    </source>
</evidence>
<evidence type="ECO:0000256" key="4">
    <source>
        <dbReference type="SAM" id="MobiDB-lite"/>
    </source>
</evidence>
<comment type="cofactor">
    <cofactor evidence="1">
        <name>FAD</name>
        <dbReference type="ChEBI" id="CHEBI:57692"/>
    </cofactor>
</comment>
<dbReference type="Pfam" id="PF21274">
    <property type="entry name" value="Rng_hyd_C"/>
    <property type="match status" value="1"/>
</dbReference>
<name>A0ABP6C431_9ACTN</name>
<dbReference type="InterPro" id="IPR036188">
    <property type="entry name" value="FAD/NAD-bd_sf"/>
</dbReference>
<dbReference type="PRINTS" id="PR00420">
    <property type="entry name" value="RNGMNOXGNASE"/>
</dbReference>
<accession>A0ABP6C431</accession>
<evidence type="ECO:0000256" key="2">
    <source>
        <dbReference type="ARBA" id="ARBA00022630"/>
    </source>
</evidence>
<sequence length="549" mass="57714">MSKTSTDPQVLIVGGAVAGLSTAVFLGRHGIRSLVVERHPDTLSHPRSRGVNPRTVELYRQVGMEDRIWAEASLATDFSKLLMIRAETLAGPEMFSGPTDQPDPSGDVSPCEWAPVDQDRLEHLLRERATELGAELAFATELVSFEQSDQPQGGDGGGVTAVLRDTATGEERTVRAAYLVAADGSRSPLRTQLGIETDGPGEFATTLSVLFEADLSEAARGRDVGVCYFDKPAPSTILFAHDGKKRWIFATAMPEGETLETITEERAVALVRAAIGQPDLDVRIIPQLPAGGAKWLSFVIGAQVARDYRRGRAFLVGDAAHLVPPTGGFGASLGIQDANNLAWKLAAVLNGESGPGLLDTYQTERHPVAWMTLQQALGMMQERTGPDGEGGDGEADEGGAAPDPAEAYSTTVFGYRYGDGPPVPPQYLSGEPGTRAPHAELDRAGERISSLDLYGGAPVVLTAEGGQAWVDAAARISAATGITLDAHRVGGPDAQLTAPGNGVAKKHGITADGAVLVRPDGFVAWRAEGAASDPEAALTAAIRAVYTES</sequence>
<keyword evidence="7" id="KW-1185">Reference proteome</keyword>